<sequence length="112" mass="11952">MSVIGYVLIIIGALFYALGGLGIFRMPDVYNRLQAGTKATTLGAISLILGVGFLHPSWLVKTILIVIFLAITNPVGSSAIGRAAYLIGVKPAKVVVDEMEDKYKRGDENGDN</sequence>
<dbReference type="AlphaFoldDB" id="A0AAU9D825"/>
<dbReference type="RefSeq" id="WP_307903590.1">
    <property type="nucleotide sequence ID" value="NZ_AP027059.1"/>
</dbReference>
<dbReference type="Pfam" id="PF03334">
    <property type="entry name" value="PhaG_MnhG_YufB"/>
    <property type="match status" value="1"/>
</dbReference>
<feature type="transmembrane region" description="Helical" evidence="1">
    <location>
        <begin position="36"/>
        <end position="56"/>
    </location>
</feature>
<dbReference type="NCBIfam" id="NF009314">
    <property type="entry name" value="PRK12674.1-2"/>
    <property type="match status" value="1"/>
</dbReference>
<protein>
    <submittedName>
        <fullName evidence="2">Na+/H+ antiporter subunit G</fullName>
    </submittedName>
</protein>
<dbReference type="GO" id="GO:0015385">
    <property type="term" value="F:sodium:proton antiporter activity"/>
    <property type="evidence" value="ECO:0007669"/>
    <property type="project" value="TreeGrafter"/>
</dbReference>
<dbReference type="InterPro" id="IPR005133">
    <property type="entry name" value="PhaG_MnhG_YufB"/>
</dbReference>
<keyword evidence="3" id="KW-1185">Reference proteome</keyword>
<reference evidence="2 3" key="1">
    <citation type="submission" date="2022-11" db="EMBL/GenBank/DDBJ databases">
        <title>Haliovirga abyssi gen. nov., sp. nov., a mesophilic fermentative bacterium isolated from the Iheya North hydrothermal field and the proposal of Haliovirgaceae fam. nov.</title>
        <authorList>
            <person name="Miyazaki U."/>
            <person name="Tame A."/>
            <person name="Miyazaki J."/>
            <person name="Takai K."/>
            <person name="Sawayama S."/>
            <person name="Kitajima M."/>
            <person name="Okamoto A."/>
            <person name="Nakagawa S."/>
        </authorList>
    </citation>
    <scope>NUCLEOTIDE SEQUENCE [LARGE SCALE GENOMIC DNA]</scope>
    <source>
        <strain evidence="2 3">IC12</strain>
    </source>
</reference>
<keyword evidence="1" id="KW-1133">Transmembrane helix</keyword>
<evidence type="ECO:0000313" key="2">
    <source>
        <dbReference type="EMBL" id="BDU50733.1"/>
    </source>
</evidence>
<dbReference type="KEGG" id="haby:HLVA_13020"/>
<name>A0AAU9D825_9FUSO</name>
<gene>
    <name evidence="2" type="ORF">HLVA_13020</name>
</gene>
<accession>A0AAU9D825</accession>
<organism evidence="2 3">
    <name type="scientific">Haliovirga abyssi</name>
    <dbReference type="NCBI Taxonomy" id="2996794"/>
    <lineage>
        <taxon>Bacteria</taxon>
        <taxon>Fusobacteriati</taxon>
        <taxon>Fusobacteriota</taxon>
        <taxon>Fusobacteriia</taxon>
        <taxon>Fusobacteriales</taxon>
        <taxon>Haliovirgaceae</taxon>
        <taxon>Haliovirga</taxon>
    </lineage>
</organism>
<evidence type="ECO:0000313" key="3">
    <source>
        <dbReference type="Proteomes" id="UP001321582"/>
    </source>
</evidence>
<proteinExistence type="predicted"/>
<dbReference type="PANTHER" id="PTHR34703">
    <property type="entry name" value="ANTIPORTER SUBUNIT MNHG2-RELATED"/>
    <property type="match status" value="1"/>
</dbReference>
<dbReference type="EMBL" id="AP027059">
    <property type="protein sequence ID" value="BDU50733.1"/>
    <property type="molecule type" value="Genomic_DNA"/>
</dbReference>
<keyword evidence="1" id="KW-0812">Transmembrane</keyword>
<dbReference type="NCBIfam" id="TIGR01300">
    <property type="entry name" value="CPA3_mnhG_phaG"/>
    <property type="match status" value="1"/>
</dbReference>
<feature type="transmembrane region" description="Helical" evidence="1">
    <location>
        <begin position="6"/>
        <end position="24"/>
    </location>
</feature>
<dbReference type="PANTHER" id="PTHR34703:SF1">
    <property type="entry name" value="ANTIPORTER SUBUNIT MNHG2-RELATED"/>
    <property type="match status" value="1"/>
</dbReference>
<keyword evidence="1" id="KW-0472">Membrane</keyword>
<feature type="transmembrane region" description="Helical" evidence="1">
    <location>
        <begin position="62"/>
        <end position="85"/>
    </location>
</feature>
<evidence type="ECO:0000256" key="1">
    <source>
        <dbReference type="SAM" id="Phobius"/>
    </source>
</evidence>
<dbReference type="Proteomes" id="UP001321582">
    <property type="component" value="Chromosome"/>
</dbReference>